<sequence>MPWTAEEAEEAEWPASKAEDLGHAELILRVKELCRSNPVAKRQWCTWCDSFQGGTKDPSRIDDVSLRTFLTDFEVGSTPAAPPTAATKTSQVGAQQSGKGTSKGAQEQPDLAEAVKVGQRTSSSFKNAWVAFCQMQGHKSFDPARHTKEFLSSYFEFVGEQALATMPAPQTTPALPAAKRPRTVPSPGGGGALALPKLGDAGSDPSVAALAERVKQVQRQDPMKWQLWSEYCDAEYNGTKDPSRHTAESLQGFLDNCETS</sequence>
<dbReference type="EMBL" id="HBGE01090167">
    <property type="protein sequence ID" value="CAD9176958.1"/>
    <property type="molecule type" value="Transcribed_RNA"/>
</dbReference>
<accession>A0A7S1RVV0</accession>
<protein>
    <submittedName>
        <fullName evidence="2">Uncharacterized protein</fullName>
    </submittedName>
</protein>
<name>A0A7S1RVV0_ALECA</name>
<feature type="compositionally biased region" description="Polar residues" evidence="1">
    <location>
        <begin position="88"/>
        <end position="105"/>
    </location>
</feature>
<reference evidence="2" key="1">
    <citation type="submission" date="2021-01" db="EMBL/GenBank/DDBJ databases">
        <authorList>
            <person name="Corre E."/>
            <person name="Pelletier E."/>
            <person name="Niang G."/>
            <person name="Scheremetjew M."/>
            <person name="Finn R."/>
            <person name="Kale V."/>
            <person name="Holt S."/>
            <person name="Cochrane G."/>
            <person name="Meng A."/>
            <person name="Brown T."/>
            <person name="Cohen L."/>
        </authorList>
    </citation>
    <scope>NUCLEOTIDE SEQUENCE</scope>
    <source>
        <strain evidence="2">OF101</strain>
    </source>
</reference>
<feature type="region of interest" description="Disordered" evidence="1">
    <location>
        <begin position="239"/>
        <end position="260"/>
    </location>
</feature>
<proteinExistence type="predicted"/>
<evidence type="ECO:0000256" key="1">
    <source>
        <dbReference type="SAM" id="MobiDB-lite"/>
    </source>
</evidence>
<evidence type="ECO:0000313" key="2">
    <source>
        <dbReference type="EMBL" id="CAD9176958.1"/>
    </source>
</evidence>
<feature type="region of interest" description="Disordered" evidence="1">
    <location>
        <begin position="77"/>
        <end position="110"/>
    </location>
</feature>
<feature type="region of interest" description="Disordered" evidence="1">
    <location>
        <begin position="172"/>
        <end position="199"/>
    </location>
</feature>
<gene>
    <name evidence="2" type="ORF">ACAT0790_LOCUS53727</name>
</gene>
<dbReference type="AlphaFoldDB" id="A0A7S1RVV0"/>
<organism evidence="2">
    <name type="scientific">Alexandrium catenella</name>
    <name type="common">Red tide dinoflagellate</name>
    <name type="synonym">Gonyaulax catenella</name>
    <dbReference type="NCBI Taxonomy" id="2925"/>
    <lineage>
        <taxon>Eukaryota</taxon>
        <taxon>Sar</taxon>
        <taxon>Alveolata</taxon>
        <taxon>Dinophyceae</taxon>
        <taxon>Gonyaulacales</taxon>
        <taxon>Pyrocystaceae</taxon>
        <taxon>Alexandrium</taxon>
    </lineage>
</organism>